<evidence type="ECO:0000259" key="6">
    <source>
        <dbReference type="PROSITE" id="PS50158"/>
    </source>
</evidence>
<feature type="domain" description="CCHC-type" evidence="6">
    <location>
        <begin position="431"/>
        <end position="447"/>
    </location>
</feature>
<dbReference type="InterPro" id="IPR050195">
    <property type="entry name" value="Primate_lentivir_Gag_pol-like"/>
</dbReference>
<reference evidence="7" key="2">
    <citation type="submission" date="2025-09" db="UniProtKB">
        <authorList>
            <consortium name="Ensembl"/>
        </authorList>
    </citation>
    <scope>IDENTIFICATION</scope>
</reference>
<keyword evidence="8" id="KW-1185">Reference proteome</keyword>
<evidence type="ECO:0000313" key="8">
    <source>
        <dbReference type="Proteomes" id="UP000694521"/>
    </source>
</evidence>
<evidence type="ECO:0000256" key="3">
    <source>
        <dbReference type="ARBA" id="ARBA00022833"/>
    </source>
</evidence>
<dbReference type="Gene3D" id="1.10.375.10">
    <property type="entry name" value="Human Immunodeficiency Virus Type 1 Capsid Protein"/>
    <property type="match status" value="1"/>
</dbReference>
<dbReference type="Proteomes" id="UP000694521">
    <property type="component" value="Unplaced"/>
</dbReference>
<evidence type="ECO:0000256" key="4">
    <source>
        <dbReference type="PROSITE-ProRule" id="PRU00047"/>
    </source>
</evidence>
<dbReference type="Gene3D" id="1.10.1200.30">
    <property type="match status" value="1"/>
</dbReference>
<dbReference type="SUPFAM" id="SSF57756">
    <property type="entry name" value="Retrovirus zinc finger-like domains"/>
    <property type="match status" value="1"/>
</dbReference>
<dbReference type="Gene3D" id="4.10.60.10">
    <property type="entry name" value="Zinc finger, CCHC-type"/>
    <property type="match status" value="1"/>
</dbReference>
<dbReference type="Pfam" id="PF19317">
    <property type="entry name" value="Gag_p24_C"/>
    <property type="match status" value="1"/>
</dbReference>
<keyword evidence="3" id="KW-0862">Zinc</keyword>
<evidence type="ECO:0000256" key="5">
    <source>
        <dbReference type="SAM" id="MobiDB-lite"/>
    </source>
</evidence>
<dbReference type="Ensembl" id="ENSACDT00005011744.1">
    <property type="protein sequence ID" value="ENSACDP00005009769.1"/>
    <property type="gene ID" value="ENSACDG00005007152.1"/>
</dbReference>
<dbReference type="PANTHER" id="PTHR40389:SF3">
    <property type="entry name" value="IGE-BINDING PROTEIN"/>
    <property type="match status" value="1"/>
</dbReference>
<dbReference type="InterPro" id="IPR036875">
    <property type="entry name" value="Znf_CCHC_sf"/>
</dbReference>
<protein>
    <recommendedName>
        <fullName evidence="6">CCHC-type domain-containing protein</fullName>
    </recommendedName>
</protein>
<dbReference type="GO" id="GO:0008270">
    <property type="term" value="F:zinc ion binding"/>
    <property type="evidence" value="ECO:0007669"/>
    <property type="project" value="UniProtKB-KW"/>
</dbReference>
<dbReference type="Gene3D" id="1.10.150.490">
    <property type="entry name" value="Retroviral GAG p10 protein"/>
    <property type="match status" value="1"/>
</dbReference>
<name>A0A8B9DNE3_ANSCY</name>
<evidence type="ECO:0000256" key="2">
    <source>
        <dbReference type="ARBA" id="ARBA00022771"/>
    </source>
</evidence>
<evidence type="ECO:0000313" key="7">
    <source>
        <dbReference type="Ensembl" id="ENSACDP00005009769.1"/>
    </source>
</evidence>
<dbReference type="InterPro" id="IPR010999">
    <property type="entry name" value="Retrovr_matrix"/>
</dbReference>
<keyword evidence="2 4" id="KW-0863">Zinc-finger</keyword>
<dbReference type="SUPFAM" id="SSF47943">
    <property type="entry name" value="Retrovirus capsid protein, N-terminal core domain"/>
    <property type="match status" value="1"/>
</dbReference>
<proteinExistence type="predicted"/>
<reference evidence="7" key="1">
    <citation type="submission" date="2025-08" db="UniProtKB">
        <authorList>
            <consortium name="Ensembl"/>
        </authorList>
    </citation>
    <scope>IDENTIFICATION</scope>
</reference>
<dbReference type="Pfam" id="PF00607">
    <property type="entry name" value="Gag_p24"/>
    <property type="match status" value="1"/>
</dbReference>
<dbReference type="GO" id="GO:0016032">
    <property type="term" value="P:viral process"/>
    <property type="evidence" value="ECO:0007669"/>
    <property type="project" value="InterPro"/>
</dbReference>
<feature type="region of interest" description="Disordered" evidence="5">
    <location>
        <begin position="105"/>
        <end position="163"/>
    </location>
</feature>
<dbReference type="InterPro" id="IPR008919">
    <property type="entry name" value="Retrov_capsid_N"/>
</dbReference>
<dbReference type="AlphaFoldDB" id="A0A8B9DNE3"/>
<sequence length="455" mass="50281">MGASLSAEEEAIVKLLKQLLIARGVKYDPFKIKLLLKILRKQGFPSMASTAFDVKTWDQAGEKIWEAASSGDTNAAEVMTTWWLVTETLRAWQAEKEVQNAAAQAIKAAKPRSEPARSPQRCNLIDLGDDKEEGHGPPPQSPFPLTPSAPALPTPDNASLGARAFDPRERWELVRREALKDGDPVEMAFPVQVRPNGPNEYNAFHWDLIKELRKTVTTYGLHAPFTQSLLVNVMTGQLLVLYDCHQVAAMILMPTQKLLWEQKWKEGCELAALGNIERQPGDPLRGSGIPQLVGTEPLLDPRLQARLDDAILRQSASLAFQAMLKLPEVGKAEPSFTSIRQQITEPYMQFIDRLRDALDKQIDNREAKEALILKLAVENANTDCKKILQALPANTTLVQMIEACNRVGSIEHHTAALAGAFATALKTGRKRCFRCRATGHFATECPQRGAGGGTR</sequence>
<organism evidence="7 8">
    <name type="scientific">Anser cygnoides</name>
    <name type="common">Swan goose</name>
    <dbReference type="NCBI Taxonomy" id="8845"/>
    <lineage>
        <taxon>Eukaryota</taxon>
        <taxon>Metazoa</taxon>
        <taxon>Chordata</taxon>
        <taxon>Craniata</taxon>
        <taxon>Vertebrata</taxon>
        <taxon>Euteleostomi</taxon>
        <taxon>Archelosauria</taxon>
        <taxon>Archosauria</taxon>
        <taxon>Dinosauria</taxon>
        <taxon>Saurischia</taxon>
        <taxon>Theropoda</taxon>
        <taxon>Coelurosauria</taxon>
        <taxon>Aves</taxon>
        <taxon>Neognathae</taxon>
        <taxon>Galloanserae</taxon>
        <taxon>Anseriformes</taxon>
        <taxon>Anatidae</taxon>
        <taxon>Anserinae</taxon>
        <taxon>Anser</taxon>
    </lineage>
</organism>
<dbReference type="SUPFAM" id="SSF47353">
    <property type="entry name" value="Retrovirus capsid dimerization domain-like"/>
    <property type="match status" value="1"/>
</dbReference>
<dbReference type="Pfam" id="PF00098">
    <property type="entry name" value="zf-CCHC"/>
    <property type="match status" value="1"/>
</dbReference>
<feature type="compositionally biased region" description="Pro residues" evidence="5">
    <location>
        <begin position="136"/>
        <end position="153"/>
    </location>
</feature>
<dbReference type="PANTHER" id="PTHR40389">
    <property type="entry name" value="ENDOGENOUS RETROVIRUS GROUP K MEMBER 24 GAG POLYPROTEIN-RELATED"/>
    <property type="match status" value="1"/>
</dbReference>
<keyword evidence="1" id="KW-0479">Metal-binding</keyword>
<dbReference type="InterPro" id="IPR038124">
    <property type="entry name" value="B_retro_matrix_sf"/>
</dbReference>
<dbReference type="SMART" id="SM00343">
    <property type="entry name" value="ZnF_C2HC"/>
    <property type="match status" value="1"/>
</dbReference>
<dbReference type="InterPro" id="IPR001878">
    <property type="entry name" value="Znf_CCHC"/>
</dbReference>
<dbReference type="PROSITE" id="PS50158">
    <property type="entry name" value="ZF_CCHC"/>
    <property type="match status" value="1"/>
</dbReference>
<dbReference type="SUPFAM" id="SSF47836">
    <property type="entry name" value="Retroviral matrix proteins"/>
    <property type="match status" value="1"/>
</dbReference>
<accession>A0A8B9DNE3</accession>
<evidence type="ECO:0000256" key="1">
    <source>
        <dbReference type="ARBA" id="ARBA00022723"/>
    </source>
</evidence>
<dbReference type="GO" id="GO:0003676">
    <property type="term" value="F:nucleic acid binding"/>
    <property type="evidence" value="ECO:0007669"/>
    <property type="project" value="InterPro"/>
</dbReference>
<dbReference type="InterPro" id="IPR008916">
    <property type="entry name" value="Retrov_capsid_C"/>
</dbReference>
<dbReference type="InterPro" id="IPR045345">
    <property type="entry name" value="Gag_p24_C"/>
</dbReference>